<keyword evidence="1" id="KW-0175">Coiled coil</keyword>
<protein>
    <submittedName>
        <fullName evidence="2">Uncharacterized protein</fullName>
    </submittedName>
</protein>
<feature type="coiled-coil region" evidence="1">
    <location>
        <begin position="8"/>
        <end position="59"/>
    </location>
</feature>
<dbReference type="EMBL" id="OX465085">
    <property type="protein sequence ID" value="CAI9301236.1"/>
    <property type="molecule type" value="Genomic_DNA"/>
</dbReference>
<dbReference type="AlphaFoldDB" id="A0AA35ZYM0"/>
<name>A0AA35ZYM0_LACSI</name>
<evidence type="ECO:0000313" key="3">
    <source>
        <dbReference type="Proteomes" id="UP001177003"/>
    </source>
</evidence>
<dbReference type="Proteomes" id="UP001177003">
    <property type="component" value="Chromosome 9"/>
</dbReference>
<reference evidence="2" key="1">
    <citation type="submission" date="2023-04" db="EMBL/GenBank/DDBJ databases">
        <authorList>
            <person name="Vijverberg K."/>
            <person name="Xiong W."/>
            <person name="Schranz E."/>
        </authorList>
    </citation>
    <scope>NUCLEOTIDE SEQUENCE</scope>
</reference>
<accession>A0AA35ZYM0</accession>
<sequence length="132" mass="14759">MDMVMGELSIVQNEKAVLESKLDGYEDVIEEVSTLKEIVASLELEKTELVDKIAMLEHVVQKLKGDLNESTLRNMDLRTGCEMMNTDFHMEFDFPLTYVDQLRALIDRAGGNGTSKVVIVGIACVAKAWHVV</sequence>
<gene>
    <name evidence="2" type="ORF">LSALG_LOCUS39804</name>
</gene>
<keyword evidence="3" id="KW-1185">Reference proteome</keyword>
<evidence type="ECO:0000256" key="1">
    <source>
        <dbReference type="SAM" id="Coils"/>
    </source>
</evidence>
<organism evidence="2 3">
    <name type="scientific">Lactuca saligna</name>
    <name type="common">Willowleaf lettuce</name>
    <dbReference type="NCBI Taxonomy" id="75948"/>
    <lineage>
        <taxon>Eukaryota</taxon>
        <taxon>Viridiplantae</taxon>
        <taxon>Streptophyta</taxon>
        <taxon>Embryophyta</taxon>
        <taxon>Tracheophyta</taxon>
        <taxon>Spermatophyta</taxon>
        <taxon>Magnoliopsida</taxon>
        <taxon>eudicotyledons</taxon>
        <taxon>Gunneridae</taxon>
        <taxon>Pentapetalae</taxon>
        <taxon>asterids</taxon>
        <taxon>campanulids</taxon>
        <taxon>Asterales</taxon>
        <taxon>Asteraceae</taxon>
        <taxon>Cichorioideae</taxon>
        <taxon>Cichorieae</taxon>
        <taxon>Lactucinae</taxon>
        <taxon>Lactuca</taxon>
    </lineage>
</organism>
<evidence type="ECO:0000313" key="2">
    <source>
        <dbReference type="EMBL" id="CAI9301236.1"/>
    </source>
</evidence>
<proteinExistence type="predicted"/>